<feature type="transmembrane region" description="Helical" evidence="1">
    <location>
        <begin position="35"/>
        <end position="55"/>
    </location>
</feature>
<evidence type="ECO:0000313" key="3">
    <source>
        <dbReference type="Proteomes" id="UP000252254"/>
    </source>
</evidence>
<keyword evidence="1" id="KW-1133">Transmembrane helix</keyword>
<dbReference type="Proteomes" id="UP000252254">
    <property type="component" value="Unassembled WGS sequence"/>
</dbReference>
<comment type="caution">
    <text evidence="2">The sequence shown here is derived from an EMBL/GenBank/DDBJ whole genome shotgun (WGS) entry which is preliminary data.</text>
</comment>
<dbReference type="STRING" id="200904.GCA_900168775_01155"/>
<organism evidence="2 3">
    <name type="scientific">Paraliobacillus ryukyuensis</name>
    <dbReference type="NCBI Taxonomy" id="200904"/>
    <lineage>
        <taxon>Bacteria</taxon>
        <taxon>Bacillati</taxon>
        <taxon>Bacillota</taxon>
        <taxon>Bacilli</taxon>
        <taxon>Bacillales</taxon>
        <taxon>Bacillaceae</taxon>
        <taxon>Paraliobacillus</taxon>
    </lineage>
</organism>
<dbReference type="AlphaFoldDB" id="A0A366E7M2"/>
<protein>
    <submittedName>
        <fullName evidence="2">Uncharacterized protein</fullName>
    </submittedName>
</protein>
<keyword evidence="1" id="KW-0812">Transmembrane</keyword>
<name>A0A366E7M2_9BACI</name>
<proteinExistence type="predicted"/>
<feature type="transmembrane region" description="Helical" evidence="1">
    <location>
        <begin position="6"/>
        <end position="23"/>
    </location>
</feature>
<gene>
    <name evidence="2" type="ORF">DES48_105148</name>
</gene>
<dbReference type="RefSeq" id="WP_079709073.1">
    <property type="nucleotide sequence ID" value="NZ_BAABQN010000005.1"/>
</dbReference>
<dbReference type="EMBL" id="QNRI01000005">
    <property type="protein sequence ID" value="RBO98297.1"/>
    <property type="molecule type" value="Genomic_DNA"/>
</dbReference>
<accession>A0A366E7M2</accession>
<reference evidence="2 3" key="1">
    <citation type="submission" date="2018-06" db="EMBL/GenBank/DDBJ databases">
        <title>Genomic Encyclopedia of Type Strains, Phase IV (KMG-IV): sequencing the most valuable type-strain genomes for metagenomic binning, comparative biology and taxonomic classification.</title>
        <authorList>
            <person name="Goeker M."/>
        </authorList>
    </citation>
    <scope>NUCLEOTIDE SEQUENCE [LARGE SCALE GENOMIC DNA]</scope>
    <source>
        <strain evidence="2 3">DSM 15140</strain>
    </source>
</reference>
<keyword evidence="3" id="KW-1185">Reference proteome</keyword>
<evidence type="ECO:0000256" key="1">
    <source>
        <dbReference type="SAM" id="Phobius"/>
    </source>
</evidence>
<keyword evidence="1" id="KW-0472">Membrane</keyword>
<evidence type="ECO:0000313" key="2">
    <source>
        <dbReference type="EMBL" id="RBO98297.1"/>
    </source>
</evidence>
<sequence length="87" mass="9790">MALVVGILFMIFSISVLIFEYKKLIKIADKRETRFYLLSMVVLIIFATLQVSNIFSLNIISGYSWVAKPIADPIERILSTFQTGGGD</sequence>